<accession>A0A812T4C6</accession>
<organism evidence="1 2">
    <name type="scientific">Symbiodinium natans</name>
    <dbReference type="NCBI Taxonomy" id="878477"/>
    <lineage>
        <taxon>Eukaryota</taxon>
        <taxon>Sar</taxon>
        <taxon>Alveolata</taxon>
        <taxon>Dinophyceae</taxon>
        <taxon>Suessiales</taxon>
        <taxon>Symbiodiniaceae</taxon>
        <taxon>Symbiodinium</taxon>
    </lineage>
</organism>
<dbReference type="EMBL" id="CAJNDS010002540">
    <property type="protein sequence ID" value="CAE7518406.1"/>
    <property type="molecule type" value="Genomic_DNA"/>
</dbReference>
<dbReference type="AlphaFoldDB" id="A0A812T4C6"/>
<dbReference type="Proteomes" id="UP000604046">
    <property type="component" value="Unassembled WGS sequence"/>
</dbReference>
<sequence>MLCGAPCPGLAASLLAEATRVVRGLQRGTAHFAKQAGPLLGFGCFVGSSLSLERFLAEERVFSSFSYEKAWRRCVLGSPPFLAEYDRLLEEVICPHLRGMLEEEDGPVAFYCQHPPTLRLQPGRSKQSRLLHADKRYGHQAGEVNFWMPLTEYTLTRTTLWIESAPGKGDFHPLEIHPGDIAMFHGTLVRHFVPPNRTEHTRVSLDFRIGVGQYFDPGWRMPGLRHYHPRRTIVL</sequence>
<comment type="caution">
    <text evidence="1">The sequence shown here is derived from an EMBL/GenBank/DDBJ whole genome shotgun (WGS) entry which is preliminary data.</text>
</comment>
<evidence type="ECO:0000313" key="2">
    <source>
        <dbReference type="Proteomes" id="UP000604046"/>
    </source>
</evidence>
<keyword evidence="2" id="KW-1185">Reference proteome</keyword>
<dbReference type="OrthoDB" id="10260017at2759"/>
<name>A0A812T4C6_9DINO</name>
<proteinExistence type="predicted"/>
<evidence type="ECO:0000313" key="1">
    <source>
        <dbReference type="EMBL" id="CAE7518406.1"/>
    </source>
</evidence>
<gene>
    <name evidence="1" type="primary">strG</name>
    <name evidence="1" type="ORF">SNAT2548_LOCUS29016</name>
</gene>
<dbReference type="SUPFAM" id="SSF51197">
    <property type="entry name" value="Clavaminate synthase-like"/>
    <property type="match status" value="1"/>
</dbReference>
<reference evidence="1" key="1">
    <citation type="submission" date="2021-02" db="EMBL/GenBank/DDBJ databases">
        <authorList>
            <person name="Dougan E. K."/>
            <person name="Rhodes N."/>
            <person name="Thang M."/>
            <person name="Chan C."/>
        </authorList>
    </citation>
    <scope>NUCLEOTIDE SEQUENCE</scope>
</reference>
<protein>
    <submittedName>
        <fullName evidence="1">StrG protein</fullName>
    </submittedName>
</protein>
<dbReference type="Gene3D" id="2.60.120.620">
    <property type="entry name" value="q2cbj1_9rhob like domain"/>
    <property type="match status" value="1"/>
</dbReference>